<evidence type="ECO:0000313" key="3">
    <source>
        <dbReference type="EMBL" id="PZC72275.1"/>
    </source>
</evidence>
<accession>A0A2W1BEQ6</accession>
<keyword evidence="4" id="KW-1185">Reference proteome</keyword>
<feature type="domain" description="C2H2-type" evidence="2">
    <location>
        <begin position="94"/>
        <end position="119"/>
    </location>
</feature>
<protein>
    <recommendedName>
        <fullName evidence="2">C2H2-type domain-containing protein</fullName>
    </recommendedName>
</protein>
<name>A0A2W1BEQ6_HELAM</name>
<organism evidence="3 4">
    <name type="scientific">Helicoverpa armigera</name>
    <name type="common">Cotton bollworm</name>
    <name type="synonym">Heliothis armigera</name>
    <dbReference type="NCBI Taxonomy" id="29058"/>
    <lineage>
        <taxon>Eukaryota</taxon>
        <taxon>Metazoa</taxon>
        <taxon>Ecdysozoa</taxon>
        <taxon>Arthropoda</taxon>
        <taxon>Hexapoda</taxon>
        <taxon>Insecta</taxon>
        <taxon>Pterygota</taxon>
        <taxon>Neoptera</taxon>
        <taxon>Endopterygota</taxon>
        <taxon>Lepidoptera</taxon>
        <taxon>Glossata</taxon>
        <taxon>Ditrysia</taxon>
        <taxon>Noctuoidea</taxon>
        <taxon>Noctuidae</taxon>
        <taxon>Heliothinae</taxon>
        <taxon>Helicoverpa</taxon>
    </lineage>
</organism>
<proteinExistence type="predicted"/>
<gene>
    <name evidence="3" type="primary">HaOG211653</name>
    <name evidence="3" type="ORF">B5X24_HaOG211653</name>
</gene>
<dbReference type="Proteomes" id="UP000249218">
    <property type="component" value="Unassembled WGS sequence"/>
</dbReference>
<keyword evidence="1" id="KW-0479">Metal-binding</keyword>
<keyword evidence="1" id="KW-0862">Zinc</keyword>
<dbReference type="InterPro" id="IPR013087">
    <property type="entry name" value="Znf_C2H2_type"/>
</dbReference>
<dbReference type="OrthoDB" id="10062692at2759"/>
<dbReference type="EMBL" id="KZ150203">
    <property type="protein sequence ID" value="PZC72275.1"/>
    <property type="molecule type" value="Genomic_DNA"/>
</dbReference>
<dbReference type="AlphaFoldDB" id="A0A2W1BEQ6"/>
<evidence type="ECO:0000256" key="1">
    <source>
        <dbReference type="PROSITE-ProRule" id="PRU00042"/>
    </source>
</evidence>
<keyword evidence="1" id="KW-0863">Zinc-finger</keyword>
<evidence type="ECO:0000313" key="4">
    <source>
        <dbReference type="Proteomes" id="UP000249218"/>
    </source>
</evidence>
<dbReference type="PROSITE" id="PS50157">
    <property type="entry name" value="ZINC_FINGER_C2H2_2"/>
    <property type="match status" value="1"/>
</dbReference>
<dbReference type="GO" id="GO:0008270">
    <property type="term" value="F:zinc ion binding"/>
    <property type="evidence" value="ECO:0007669"/>
    <property type="project" value="UniProtKB-KW"/>
</dbReference>
<evidence type="ECO:0000259" key="2">
    <source>
        <dbReference type="PROSITE" id="PS50157"/>
    </source>
</evidence>
<reference evidence="3 4" key="1">
    <citation type="journal article" date="2017" name="BMC Biol.">
        <title>Genomic innovations, transcriptional plasticity and gene loss underlying the evolution and divergence of two highly polyphagous and invasive Helicoverpa pest species.</title>
        <authorList>
            <person name="Pearce S.L."/>
            <person name="Clarke D.F."/>
            <person name="East P.D."/>
            <person name="Elfekih S."/>
            <person name="Gordon K.H."/>
            <person name="Jermiin L.S."/>
            <person name="McGaughran A."/>
            <person name="Oakeshott J.G."/>
            <person name="Papanikolaou A."/>
            <person name="Perera O.P."/>
            <person name="Rane R.V."/>
            <person name="Richards S."/>
            <person name="Tay W.T."/>
            <person name="Walsh T.K."/>
            <person name="Anderson A."/>
            <person name="Anderson C.J."/>
            <person name="Asgari S."/>
            <person name="Board P.G."/>
            <person name="Bretschneider A."/>
            <person name="Campbell P.M."/>
            <person name="Chertemps T."/>
            <person name="Christeller J.T."/>
            <person name="Coppin C.W."/>
            <person name="Downes S.J."/>
            <person name="Duan G."/>
            <person name="Farnsworth C.A."/>
            <person name="Good R.T."/>
            <person name="Han L.B."/>
            <person name="Han Y.C."/>
            <person name="Hatje K."/>
            <person name="Horne I."/>
            <person name="Huang Y.P."/>
            <person name="Hughes D.S."/>
            <person name="Jacquin-Joly E."/>
            <person name="James W."/>
            <person name="Jhangiani S."/>
            <person name="Kollmar M."/>
            <person name="Kuwar S.S."/>
            <person name="Li S."/>
            <person name="Liu N.Y."/>
            <person name="Maibeche M.T."/>
            <person name="Miller J.R."/>
            <person name="Montagne N."/>
            <person name="Perry T."/>
            <person name="Qu J."/>
            <person name="Song S.V."/>
            <person name="Sutton G.G."/>
            <person name="Vogel H."/>
            <person name="Walenz B.P."/>
            <person name="Xu W."/>
            <person name="Zhang H.J."/>
            <person name="Zou Z."/>
            <person name="Batterham P."/>
            <person name="Edwards O.R."/>
            <person name="Feyereisen R."/>
            <person name="Gibbs R.A."/>
            <person name="Heckel D.G."/>
            <person name="McGrath A."/>
            <person name="Robin C."/>
            <person name="Scherer S.E."/>
            <person name="Worley K.C."/>
            <person name="Wu Y.D."/>
        </authorList>
    </citation>
    <scope>NUCLEOTIDE SEQUENCE [LARGE SCALE GENOMIC DNA]</scope>
    <source>
        <strain evidence="3">Harm_GR_Male_#8</strain>
        <tissue evidence="3">Whole organism</tissue>
    </source>
</reference>
<sequence>MDTERLPREVMLGQIADAKRRAGRPNLRFKDCCKRDMDSFNINANSWEARANERLSWRRDLRTGTAKYDEAWLDDIKQKRLGIKNAAPVDDPRFTCDKCGKKCRAAIGLFSHKRKCLRH</sequence>